<dbReference type="PANTHER" id="PTHR43808:SF31">
    <property type="entry name" value="N-ACETYL-L-CITRULLINE DEACETYLASE"/>
    <property type="match status" value="1"/>
</dbReference>
<dbReference type="AlphaFoldDB" id="A0A1Y3XSK7"/>
<comment type="similarity">
    <text evidence="2">Belongs to the peptidase M20A family.</text>
</comment>
<dbReference type="InterPro" id="IPR036264">
    <property type="entry name" value="Bact_exopeptidase_dim_dom"/>
</dbReference>
<keyword evidence="4" id="KW-0479">Metal-binding</keyword>
<evidence type="ECO:0000256" key="2">
    <source>
        <dbReference type="ARBA" id="ARBA00006247"/>
    </source>
</evidence>
<dbReference type="OrthoDB" id="7055905at2"/>
<evidence type="ECO:0000313" key="10">
    <source>
        <dbReference type="Proteomes" id="UP000195781"/>
    </source>
</evidence>
<organism evidence="9 10">
    <name type="scientific">[Collinsella] massiliensis</name>
    <dbReference type="NCBI Taxonomy" id="1232426"/>
    <lineage>
        <taxon>Bacteria</taxon>
        <taxon>Bacillati</taxon>
        <taxon>Actinomycetota</taxon>
        <taxon>Coriobacteriia</taxon>
        <taxon>Coriobacteriales</taxon>
        <taxon>Coriobacteriaceae</taxon>
        <taxon>Enorma</taxon>
    </lineage>
</organism>
<dbReference type="InterPro" id="IPR002933">
    <property type="entry name" value="Peptidase_M20"/>
</dbReference>
<evidence type="ECO:0000256" key="6">
    <source>
        <dbReference type="ARBA" id="ARBA00022833"/>
    </source>
</evidence>
<dbReference type="InterPro" id="IPR010964">
    <property type="entry name" value="M20A_pepV-rel"/>
</dbReference>
<comment type="caution">
    <text evidence="9">The sequence shown here is derived from an EMBL/GenBank/DDBJ whole genome shotgun (WGS) entry which is preliminary data.</text>
</comment>
<dbReference type="Gene3D" id="3.40.630.10">
    <property type="entry name" value="Zn peptidases"/>
    <property type="match status" value="1"/>
</dbReference>
<dbReference type="SUPFAM" id="SSF55031">
    <property type="entry name" value="Bacterial exopeptidase dimerisation domain"/>
    <property type="match status" value="1"/>
</dbReference>
<dbReference type="InterPro" id="IPR050072">
    <property type="entry name" value="Peptidase_M20A"/>
</dbReference>
<dbReference type="NCBIfam" id="TIGR01887">
    <property type="entry name" value="dipeptidaselike"/>
    <property type="match status" value="1"/>
</dbReference>
<dbReference type="Gene3D" id="3.30.70.360">
    <property type="match status" value="2"/>
</dbReference>
<evidence type="ECO:0000256" key="3">
    <source>
        <dbReference type="ARBA" id="ARBA00022670"/>
    </source>
</evidence>
<gene>
    <name evidence="9" type="ORF">B5G02_06200</name>
</gene>
<accession>A0A1Y3XSK7</accession>
<evidence type="ECO:0000313" key="9">
    <source>
        <dbReference type="EMBL" id="OUN88504.1"/>
    </source>
</evidence>
<keyword evidence="5" id="KW-0378">Hydrolase</keyword>
<dbReference type="Proteomes" id="UP000195781">
    <property type="component" value="Unassembled WGS sequence"/>
</dbReference>
<keyword evidence="10" id="KW-1185">Reference proteome</keyword>
<dbReference type="RefSeq" id="WP_094335601.1">
    <property type="nucleotide sequence ID" value="NZ_NFIE01000012.1"/>
</dbReference>
<keyword evidence="8" id="KW-0482">Metalloprotease</keyword>
<dbReference type="GO" id="GO:0006526">
    <property type="term" value="P:L-arginine biosynthetic process"/>
    <property type="evidence" value="ECO:0007669"/>
    <property type="project" value="TreeGrafter"/>
</dbReference>
<evidence type="ECO:0000256" key="8">
    <source>
        <dbReference type="ARBA" id="ARBA00023049"/>
    </source>
</evidence>
<comment type="cofactor">
    <cofactor evidence="1">
        <name>Zn(2+)</name>
        <dbReference type="ChEBI" id="CHEBI:29105"/>
    </cofactor>
</comment>
<evidence type="ECO:0000256" key="5">
    <source>
        <dbReference type="ARBA" id="ARBA00022801"/>
    </source>
</evidence>
<dbReference type="GO" id="GO:0008237">
    <property type="term" value="F:metallopeptidase activity"/>
    <property type="evidence" value="ECO:0007669"/>
    <property type="project" value="UniProtKB-KW"/>
</dbReference>
<keyword evidence="3" id="KW-0645">Protease</keyword>
<sequence>MDAELTARVDAYIDEVWEDVVADIAELVSHPSVADSAKGSEGAPFGPEVRGALDCGLAIARRLGYETGEDAGYLGWGDIPGEQATQVATIAHVDVVPAGPGWATDPFQVERREGWLIGRGVSDDKGPAVLSLYAGAFFPHEGITPRYTFRALLGCDEEVGMTDVHHYLAGHDAPAFLFTPDASFPVCNAEKGCFNARFSSAPIEDGVIRSWTAAEVSNAIPGESIVELAVDADALAVPAELADRLTVEAVRPGVARITAHGVGGHASTPEGTVNALKLVVSFLRANSDLLAPTERAFVELLAVLSADAYGEASGVATASEAFGPLTSNAGKIVMADGVITLSLDIRYPDSTTSEELERRLGALAAEHGASFEVASVKPPFSVSADHPAVQALLDVYREVTGEPAEPFSMGGGTYARNFPCAVSFGPEGDTSGFPEWVGPMHGANEGANEAELRRALKIYILALARLMELDL</sequence>
<dbReference type="GO" id="GO:0008777">
    <property type="term" value="F:acetylornithine deacetylase activity"/>
    <property type="evidence" value="ECO:0007669"/>
    <property type="project" value="TreeGrafter"/>
</dbReference>
<reference evidence="10" key="1">
    <citation type="submission" date="2017-04" db="EMBL/GenBank/DDBJ databases">
        <title>Function of individual gut microbiota members based on whole genome sequencing of pure cultures obtained from chicken caecum.</title>
        <authorList>
            <person name="Medvecky M."/>
            <person name="Cejkova D."/>
            <person name="Polansky O."/>
            <person name="Karasova D."/>
            <person name="Kubasova T."/>
            <person name="Cizek A."/>
            <person name="Rychlik I."/>
        </authorList>
    </citation>
    <scope>NUCLEOTIDE SEQUENCE [LARGE SCALE GENOMIC DNA]</scope>
    <source>
        <strain evidence="10">An5</strain>
    </source>
</reference>
<evidence type="ECO:0000256" key="7">
    <source>
        <dbReference type="ARBA" id="ARBA00022997"/>
    </source>
</evidence>
<keyword evidence="6" id="KW-0862">Zinc</keyword>
<dbReference type="SUPFAM" id="SSF53187">
    <property type="entry name" value="Zn-dependent exopeptidases"/>
    <property type="match status" value="1"/>
</dbReference>
<dbReference type="GO" id="GO:0006508">
    <property type="term" value="P:proteolysis"/>
    <property type="evidence" value="ECO:0007669"/>
    <property type="project" value="UniProtKB-KW"/>
</dbReference>
<dbReference type="EMBL" id="NFIE01000012">
    <property type="protein sequence ID" value="OUN88504.1"/>
    <property type="molecule type" value="Genomic_DNA"/>
</dbReference>
<dbReference type="GO" id="GO:0008270">
    <property type="term" value="F:zinc ion binding"/>
    <property type="evidence" value="ECO:0007669"/>
    <property type="project" value="InterPro"/>
</dbReference>
<proteinExistence type="inferred from homology"/>
<dbReference type="Pfam" id="PF01546">
    <property type="entry name" value="Peptidase_M20"/>
    <property type="match status" value="1"/>
</dbReference>
<dbReference type="PANTHER" id="PTHR43808">
    <property type="entry name" value="ACETYLORNITHINE DEACETYLASE"/>
    <property type="match status" value="1"/>
</dbReference>
<evidence type="ECO:0000256" key="1">
    <source>
        <dbReference type="ARBA" id="ARBA00001947"/>
    </source>
</evidence>
<protein>
    <submittedName>
        <fullName evidence="9">Dipeptidase</fullName>
    </submittedName>
</protein>
<keyword evidence="7" id="KW-0224">Dipeptidase</keyword>
<name>A0A1Y3XSK7_9ACTN</name>
<dbReference type="GO" id="GO:0016805">
    <property type="term" value="F:dipeptidase activity"/>
    <property type="evidence" value="ECO:0007669"/>
    <property type="project" value="UniProtKB-KW"/>
</dbReference>
<evidence type="ECO:0000256" key="4">
    <source>
        <dbReference type="ARBA" id="ARBA00022723"/>
    </source>
</evidence>